<dbReference type="NCBIfam" id="NF010041">
    <property type="entry name" value="PRK13517.1-1"/>
    <property type="match status" value="1"/>
</dbReference>
<evidence type="ECO:0000256" key="3">
    <source>
        <dbReference type="ARBA" id="ARBA00022840"/>
    </source>
</evidence>
<keyword evidence="7" id="KW-1185">Reference proteome</keyword>
<evidence type="ECO:0000313" key="7">
    <source>
        <dbReference type="Proteomes" id="UP000244384"/>
    </source>
</evidence>
<comment type="similarity">
    <text evidence="5">Belongs to the glutamate--cysteine ligase type 2 family. YbdK subfamily.</text>
</comment>
<dbReference type="SUPFAM" id="SSF55931">
    <property type="entry name" value="Glutamine synthetase/guanido kinase"/>
    <property type="match status" value="1"/>
</dbReference>
<name>A0A2S0WID5_9ACTN</name>
<dbReference type="KEGG" id="aez:C3E78_02080"/>
<dbReference type="Gene3D" id="3.30.590.20">
    <property type="match status" value="1"/>
</dbReference>
<dbReference type="EMBL" id="CP026952">
    <property type="protein sequence ID" value="AWB91106.1"/>
    <property type="molecule type" value="Genomic_DNA"/>
</dbReference>
<dbReference type="GO" id="GO:0042398">
    <property type="term" value="P:modified amino acid biosynthetic process"/>
    <property type="evidence" value="ECO:0007669"/>
    <property type="project" value="InterPro"/>
</dbReference>
<gene>
    <name evidence="6" type="ORF">C3E78_02080</name>
</gene>
<dbReference type="InterPro" id="IPR011793">
    <property type="entry name" value="YbdK"/>
</dbReference>
<evidence type="ECO:0000256" key="4">
    <source>
        <dbReference type="ARBA" id="ARBA00048819"/>
    </source>
</evidence>
<dbReference type="GO" id="GO:0005524">
    <property type="term" value="F:ATP binding"/>
    <property type="evidence" value="ECO:0007669"/>
    <property type="project" value="UniProtKB-KW"/>
</dbReference>
<dbReference type="Proteomes" id="UP000244384">
    <property type="component" value="Chromosome"/>
</dbReference>
<dbReference type="GO" id="GO:0004357">
    <property type="term" value="F:glutamate-cysteine ligase activity"/>
    <property type="evidence" value="ECO:0007669"/>
    <property type="project" value="UniProtKB-EC"/>
</dbReference>
<organism evidence="6 7">
    <name type="scientific">Aeromicrobium chenweiae</name>
    <dbReference type="NCBI Taxonomy" id="2079793"/>
    <lineage>
        <taxon>Bacteria</taxon>
        <taxon>Bacillati</taxon>
        <taxon>Actinomycetota</taxon>
        <taxon>Actinomycetes</taxon>
        <taxon>Propionibacteriales</taxon>
        <taxon>Nocardioidaceae</taxon>
        <taxon>Aeromicrobium</taxon>
    </lineage>
</organism>
<dbReference type="HAMAP" id="MF_01609">
    <property type="entry name" value="Glu_cys_ligase_2"/>
    <property type="match status" value="1"/>
</dbReference>
<keyword evidence="3 5" id="KW-0067">ATP-binding</keyword>
<keyword evidence="2 5" id="KW-0547">Nucleotide-binding</keyword>
<keyword evidence="1 5" id="KW-0436">Ligase</keyword>
<reference evidence="7" key="1">
    <citation type="submission" date="2018-01" db="EMBL/GenBank/DDBJ databases">
        <authorList>
            <person name="Li J."/>
        </authorList>
    </citation>
    <scope>NUCLEOTIDE SEQUENCE [LARGE SCALE GENOMIC DNA]</scope>
    <source>
        <strain evidence="7">592</strain>
    </source>
</reference>
<dbReference type="EC" id="6.3.2.2" evidence="5"/>
<accession>A0A2S0WID5</accession>
<evidence type="ECO:0000313" key="6">
    <source>
        <dbReference type="EMBL" id="AWB91106.1"/>
    </source>
</evidence>
<dbReference type="PANTHER" id="PTHR36510">
    <property type="entry name" value="GLUTAMATE--CYSTEINE LIGASE 2-RELATED"/>
    <property type="match status" value="1"/>
</dbReference>
<dbReference type="NCBIfam" id="TIGR02050">
    <property type="entry name" value="gshA_cyan_rel"/>
    <property type="match status" value="1"/>
</dbReference>
<dbReference type="InterPro" id="IPR006336">
    <property type="entry name" value="GCS2"/>
</dbReference>
<dbReference type="RefSeq" id="WP_108576752.1">
    <property type="nucleotide sequence ID" value="NZ_SRPI01000005.1"/>
</dbReference>
<evidence type="ECO:0000256" key="5">
    <source>
        <dbReference type="HAMAP-Rule" id="MF_01609"/>
    </source>
</evidence>
<comment type="function">
    <text evidence="5">ATP-dependent carboxylate-amine ligase which exhibits weak glutamate--cysteine ligase activity.</text>
</comment>
<dbReference type="InterPro" id="IPR050141">
    <property type="entry name" value="GCL_type2/YbdK_subfam"/>
</dbReference>
<sequence length="385" mass="41085">MIDITPPVLPSRRATDTMGPVVVRKLAVEEEMFLVDPGTGQLVASSHRAVAQAPSEDTIEQELFLQQVETQSDPHVRVADVLADLREARRGAAKAAEGVGARLAAMPTPILPDDEGELTPKKRYAQMMARFGRVGREALACGTHVHVDIADDEEGVGVVDRMRPWLPLVLAMSAGSPFDLGIDTSYASWRAEIWDSWPSAGPVEPFGDAAGYERAVAAIVASGAALDDGMLYFDARLSRGFPTVEIRVADICTDLRDTALVAAVCRGLVETCAEAWRAGAPVAPWRVDLLRAARWQARRHGLAGSLLDPSTAALVPAADALAALVAFVTPALREAGDLELVEDGIARLLADGTGAQRQRQAAGPDLDLRAVVDDILERTAASHRD</sequence>
<evidence type="ECO:0000256" key="2">
    <source>
        <dbReference type="ARBA" id="ARBA00022741"/>
    </source>
</evidence>
<accession>A0A5F2ER76</accession>
<protein>
    <recommendedName>
        <fullName evidence="5">Putative glutamate--cysteine ligase 2</fullName>
        <ecNumber evidence="5">6.3.2.2</ecNumber>
    </recommendedName>
    <alternativeName>
        <fullName evidence="5">Gamma-glutamylcysteine synthetase 2</fullName>
        <shortName evidence="5">GCS 2</shortName>
        <shortName evidence="5">Gamma-GCS 2</shortName>
    </alternativeName>
</protein>
<dbReference type="InterPro" id="IPR014746">
    <property type="entry name" value="Gln_synth/guanido_kin_cat_dom"/>
</dbReference>
<dbReference type="Pfam" id="PF04107">
    <property type="entry name" value="GCS2"/>
    <property type="match status" value="1"/>
</dbReference>
<dbReference type="AlphaFoldDB" id="A0A2S0WID5"/>
<comment type="catalytic activity">
    <reaction evidence="4 5">
        <text>L-cysteine + L-glutamate + ATP = gamma-L-glutamyl-L-cysteine + ADP + phosphate + H(+)</text>
        <dbReference type="Rhea" id="RHEA:13285"/>
        <dbReference type="ChEBI" id="CHEBI:15378"/>
        <dbReference type="ChEBI" id="CHEBI:29985"/>
        <dbReference type="ChEBI" id="CHEBI:30616"/>
        <dbReference type="ChEBI" id="CHEBI:35235"/>
        <dbReference type="ChEBI" id="CHEBI:43474"/>
        <dbReference type="ChEBI" id="CHEBI:58173"/>
        <dbReference type="ChEBI" id="CHEBI:456216"/>
        <dbReference type="EC" id="6.3.2.2"/>
    </reaction>
</comment>
<dbReference type="PANTHER" id="PTHR36510:SF1">
    <property type="entry name" value="GLUTAMATE--CYSTEINE LIGASE 2-RELATED"/>
    <property type="match status" value="1"/>
</dbReference>
<evidence type="ECO:0000256" key="1">
    <source>
        <dbReference type="ARBA" id="ARBA00022598"/>
    </source>
</evidence>
<proteinExistence type="inferred from homology"/>